<organism evidence="2 3">
    <name type="scientific">Vigna mungo</name>
    <name type="common">Black gram</name>
    <name type="synonym">Phaseolus mungo</name>
    <dbReference type="NCBI Taxonomy" id="3915"/>
    <lineage>
        <taxon>Eukaryota</taxon>
        <taxon>Viridiplantae</taxon>
        <taxon>Streptophyta</taxon>
        <taxon>Embryophyta</taxon>
        <taxon>Tracheophyta</taxon>
        <taxon>Spermatophyta</taxon>
        <taxon>Magnoliopsida</taxon>
        <taxon>eudicotyledons</taxon>
        <taxon>Gunneridae</taxon>
        <taxon>Pentapetalae</taxon>
        <taxon>rosids</taxon>
        <taxon>fabids</taxon>
        <taxon>Fabales</taxon>
        <taxon>Fabaceae</taxon>
        <taxon>Papilionoideae</taxon>
        <taxon>50 kb inversion clade</taxon>
        <taxon>NPAAA clade</taxon>
        <taxon>indigoferoid/millettioid clade</taxon>
        <taxon>Phaseoleae</taxon>
        <taxon>Vigna</taxon>
    </lineage>
</organism>
<protein>
    <recommendedName>
        <fullName evidence="4">Transmembrane protein</fullName>
    </recommendedName>
</protein>
<feature type="transmembrane region" description="Helical" evidence="1">
    <location>
        <begin position="117"/>
        <end position="137"/>
    </location>
</feature>
<dbReference type="EMBL" id="CP144700">
    <property type="protein sequence ID" value="WVZ25233.1"/>
    <property type="molecule type" value="Genomic_DNA"/>
</dbReference>
<keyword evidence="1" id="KW-0812">Transmembrane</keyword>
<sequence length="156" mass="17233">MQSLNSLTLRASPLVPLRAPNNVVNRRVAAAKRVFFVFATAVPNVSALQRRKDLKRVFFVSALCLCLSTTSRVITRSSLPERVASPSSIASTRLSFPPVSAVRFAASPPRATPSPKILIFFLPFLLFLFQLPLVYILQDSEPNIIDGVWLGLEESH</sequence>
<keyword evidence="3" id="KW-1185">Reference proteome</keyword>
<gene>
    <name evidence="2" type="ORF">V8G54_003777</name>
</gene>
<name>A0AAQ3SDF6_VIGMU</name>
<keyword evidence="1" id="KW-0472">Membrane</keyword>
<evidence type="ECO:0000313" key="3">
    <source>
        <dbReference type="Proteomes" id="UP001374535"/>
    </source>
</evidence>
<dbReference type="Proteomes" id="UP001374535">
    <property type="component" value="Chromosome 1"/>
</dbReference>
<evidence type="ECO:0008006" key="4">
    <source>
        <dbReference type="Google" id="ProtNLM"/>
    </source>
</evidence>
<reference evidence="2 3" key="1">
    <citation type="journal article" date="2023" name="Life. Sci Alliance">
        <title>Evolutionary insights into 3D genome organization and epigenetic landscape of Vigna mungo.</title>
        <authorList>
            <person name="Junaid A."/>
            <person name="Singh B."/>
            <person name="Bhatia S."/>
        </authorList>
    </citation>
    <scope>NUCLEOTIDE SEQUENCE [LARGE SCALE GENOMIC DNA]</scope>
    <source>
        <strain evidence="2">Urdbean</strain>
    </source>
</reference>
<keyword evidence="1" id="KW-1133">Transmembrane helix</keyword>
<proteinExistence type="predicted"/>
<accession>A0AAQ3SDF6</accession>
<feature type="transmembrane region" description="Helical" evidence="1">
    <location>
        <begin position="57"/>
        <end position="75"/>
    </location>
</feature>
<dbReference type="AlphaFoldDB" id="A0AAQ3SDF6"/>
<evidence type="ECO:0000313" key="2">
    <source>
        <dbReference type="EMBL" id="WVZ25233.1"/>
    </source>
</evidence>
<evidence type="ECO:0000256" key="1">
    <source>
        <dbReference type="SAM" id="Phobius"/>
    </source>
</evidence>